<evidence type="ECO:0000313" key="3">
    <source>
        <dbReference type="Proteomes" id="UP000015100"/>
    </source>
</evidence>
<dbReference type="Proteomes" id="UP000015100">
    <property type="component" value="Unassembled WGS sequence"/>
</dbReference>
<keyword evidence="1" id="KW-0472">Membrane</keyword>
<keyword evidence="3" id="KW-1185">Reference proteome</keyword>
<feature type="transmembrane region" description="Helical" evidence="1">
    <location>
        <begin position="158"/>
        <end position="176"/>
    </location>
</feature>
<keyword evidence="1" id="KW-0812">Transmembrane</keyword>
<dbReference type="OrthoDB" id="2916431at2759"/>
<name>S8BZM1_DACHA</name>
<accession>S8BZM1</accession>
<protein>
    <submittedName>
        <fullName evidence="2">Uncharacterized protein</fullName>
    </submittedName>
</protein>
<organism evidence="2 3">
    <name type="scientific">Dactylellina haptotyla (strain CBS 200.50)</name>
    <name type="common">Nematode-trapping fungus</name>
    <name type="synonym">Monacrosporium haptotylum</name>
    <dbReference type="NCBI Taxonomy" id="1284197"/>
    <lineage>
        <taxon>Eukaryota</taxon>
        <taxon>Fungi</taxon>
        <taxon>Dikarya</taxon>
        <taxon>Ascomycota</taxon>
        <taxon>Pezizomycotina</taxon>
        <taxon>Orbiliomycetes</taxon>
        <taxon>Orbiliales</taxon>
        <taxon>Orbiliaceae</taxon>
        <taxon>Dactylellina</taxon>
    </lineage>
</organism>
<sequence>MDEISQGKNRQLAEKVKAEQLANQKVAKALWFQRNPKTQDAPGYTYALSGKKKEPFRYKPALKSIRAAPAVSKRTAEPTDTTGSELTKRAWSKQVYWEATGDCDWKVPPEEDARNNGIARYALCKNTFSAFSYKLSFTNTGWFLFRFWDATDDYYDCYTFFNGVTALTITLMLLLLDGSLMT</sequence>
<dbReference type="AlphaFoldDB" id="S8BZM1"/>
<reference evidence="3" key="2">
    <citation type="submission" date="2013-04" db="EMBL/GenBank/DDBJ databases">
        <title>Genomic mechanisms accounting for the adaptation to parasitism in nematode-trapping fungi.</title>
        <authorList>
            <person name="Ahren D.G."/>
        </authorList>
    </citation>
    <scope>NUCLEOTIDE SEQUENCE [LARGE SCALE GENOMIC DNA]</scope>
    <source>
        <strain evidence="3">CBS 200.50</strain>
    </source>
</reference>
<proteinExistence type="predicted"/>
<evidence type="ECO:0000313" key="2">
    <source>
        <dbReference type="EMBL" id="EPS44878.1"/>
    </source>
</evidence>
<gene>
    <name evidence="2" type="ORF">H072_1129</name>
</gene>
<keyword evidence="1" id="KW-1133">Transmembrane helix</keyword>
<dbReference type="EMBL" id="AQGS01000029">
    <property type="protein sequence ID" value="EPS44878.1"/>
    <property type="molecule type" value="Genomic_DNA"/>
</dbReference>
<dbReference type="HOGENOM" id="CLU_1481937_0_0_1"/>
<comment type="caution">
    <text evidence="2">The sequence shown here is derived from an EMBL/GenBank/DDBJ whole genome shotgun (WGS) entry which is preliminary data.</text>
</comment>
<reference evidence="2 3" key="1">
    <citation type="journal article" date="2013" name="PLoS Genet.">
        <title>Genomic mechanisms accounting for the adaptation to parasitism in nematode-trapping fungi.</title>
        <authorList>
            <person name="Meerupati T."/>
            <person name="Andersson K.M."/>
            <person name="Friman E."/>
            <person name="Kumar D."/>
            <person name="Tunlid A."/>
            <person name="Ahren D."/>
        </authorList>
    </citation>
    <scope>NUCLEOTIDE SEQUENCE [LARGE SCALE GENOMIC DNA]</scope>
    <source>
        <strain evidence="2 3">CBS 200.50</strain>
    </source>
</reference>
<evidence type="ECO:0000256" key="1">
    <source>
        <dbReference type="SAM" id="Phobius"/>
    </source>
</evidence>